<evidence type="ECO:0000313" key="1">
    <source>
        <dbReference type="EMBL" id="MCP1998817.1"/>
    </source>
</evidence>
<reference evidence="1" key="1">
    <citation type="submission" date="2022-03" db="EMBL/GenBank/DDBJ databases">
        <title>Interactions between chemoautotrophic and heterotrophic bacteria.</title>
        <authorList>
            <person name="Santoro A."/>
        </authorList>
    </citation>
    <scope>NUCLEOTIDE SEQUENCE</scope>
    <source>
        <strain evidence="1">Nb-106</strain>
    </source>
</reference>
<accession>A0ACC6AH11</accession>
<keyword evidence="2" id="KW-1185">Reference proteome</keyword>
<gene>
    <name evidence="1" type="ORF">J2S34_001239</name>
</gene>
<evidence type="ECO:0000313" key="2">
    <source>
        <dbReference type="Proteomes" id="UP001205486"/>
    </source>
</evidence>
<name>A0ACC6AH11_NITWI</name>
<organism evidence="1 2">
    <name type="scientific">Nitrobacter winogradskyi</name>
    <name type="common">Nitrobacter agilis</name>
    <dbReference type="NCBI Taxonomy" id="913"/>
    <lineage>
        <taxon>Bacteria</taxon>
        <taxon>Pseudomonadati</taxon>
        <taxon>Pseudomonadota</taxon>
        <taxon>Alphaproteobacteria</taxon>
        <taxon>Hyphomicrobiales</taxon>
        <taxon>Nitrobacteraceae</taxon>
        <taxon>Nitrobacter</taxon>
    </lineage>
</organism>
<protein>
    <submittedName>
        <fullName evidence="1">Uncharacterized protein</fullName>
    </submittedName>
</protein>
<comment type="caution">
    <text evidence="1">The sequence shown here is derived from an EMBL/GenBank/DDBJ whole genome shotgun (WGS) entry which is preliminary data.</text>
</comment>
<dbReference type="EMBL" id="JALJZS010000001">
    <property type="protein sequence ID" value="MCP1998817.1"/>
    <property type="molecule type" value="Genomic_DNA"/>
</dbReference>
<proteinExistence type="predicted"/>
<sequence length="135" mass="14364">MMSAPQMHMALAPQFGLTSRERECLDVIQAHIARYRSSPSYDDIAVGLGVSSKSSIHRLVTGLEKRGHIVRQFGSKRSIALVGAAAAPLPGYTLPPTVEVALRAHCRKSGDDPADVIVDAVALFLDDAGERVASA</sequence>
<dbReference type="Proteomes" id="UP001205486">
    <property type="component" value="Unassembled WGS sequence"/>
</dbReference>